<keyword evidence="4" id="KW-1003">Cell membrane</keyword>
<dbReference type="InterPro" id="IPR035906">
    <property type="entry name" value="MetI-like_sf"/>
</dbReference>
<dbReference type="PANTHER" id="PTHR42929:SF1">
    <property type="entry name" value="INNER MEMBRANE ABC TRANSPORTER PERMEASE PROTEIN YDCU-RELATED"/>
    <property type="match status" value="1"/>
</dbReference>
<gene>
    <name evidence="10" type="ORF">F8A88_01140</name>
</gene>
<evidence type="ECO:0000256" key="8">
    <source>
        <dbReference type="RuleBase" id="RU363032"/>
    </source>
</evidence>
<keyword evidence="11" id="KW-1185">Reference proteome</keyword>
<protein>
    <submittedName>
        <fullName evidence="10">ABC transporter permease subunit</fullName>
    </submittedName>
</protein>
<evidence type="ECO:0000256" key="5">
    <source>
        <dbReference type="ARBA" id="ARBA00022692"/>
    </source>
</evidence>
<dbReference type="AlphaFoldDB" id="A0A6N6N3T7"/>
<feature type="domain" description="ABC transmembrane type-1" evidence="9">
    <location>
        <begin position="65"/>
        <end position="271"/>
    </location>
</feature>
<dbReference type="InterPro" id="IPR000515">
    <property type="entry name" value="MetI-like"/>
</dbReference>
<feature type="transmembrane region" description="Helical" evidence="8">
    <location>
        <begin position="7"/>
        <end position="29"/>
    </location>
</feature>
<dbReference type="OrthoDB" id="9807047at2"/>
<evidence type="ECO:0000256" key="3">
    <source>
        <dbReference type="ARBA" id="ARBA00022448"/>
    </source>
</evidence>
<evidence type="ECO:0000313" key="11">
    <source>
        <dbReference type="Proteomes" id="UP000438699"/>
    </source>
</evidence>
<dbReference type="GO" id="GO:0005886">
    <property type="term" value="C:plasma membrane"/>
    <property type="evidence" value="ECO:0007669"/>
    <property type="project" value="UniProtKB-SubCell"/>
</dbReference>
<feature type="transmembrane region" description="Helical" evidence="8">
    <location>
        <begin position="100"/>
        <end position="124"/>
    </location>
</feature>
<feature type="transmembrane region" description="Helical" evidence="8">
    <location>
        <begin position="250"/>
        <end position="270"/>
    </location>
</feature>
<keyword evidence="5 8" id="KW-0812">Transmembrane</keyword>
<dbReference type="RefSeq" id="WP_151149100.1">
    <property type="nucleotide sequence ID" value="NZ_WAIE01000001.1"/>
</dbReference>
<evidence type="ECO:0000256" key="1">
    <source>
        <dbReference type="ARBA" id="ARBA00004651"/>
    </source>
</evidence>
<dbReference type="Pfam" id="PF00528">
    <property type="entry name" value="BPD_transp_1"/>
    <property type="match status" value="1"/>
</dbReference>
<dbReference type="GO" id="GO:0055085">
    <property type="term" value="P:transmembrane transport"/>
    <property type="evidence" value="ECO:0007669"/>
    <property type="project" value="InterPro"/>
</dbReference>
<keyword evidence="7 8" id="KW-0472">Membrane</keyword>
<feature type="transmembrane region" description="Helical" evidence="8">
    <location>
        <begin position="69"/>
        <end position="88"/>
    </location>
</feature>
<dbReference type="EMBL" id="WAIE01000001">
    <property type="protein sequence ID" value="KAB1442910.1"/>
    <property type="molecule type" value="Genomic_DNA"/>
</dbReference>
<comment type="subcellular location">
    <subcellularLocation>
        <location evidence="1 8">Cell membrane</location>
        <topology evidence="1 8">Multi-pass membrane protein</topology>
    </subcellularLocation>
</comment>
<keyword evidence="6 8" id="KW-1133">Transmembrane helix</keyword>
<feature type="transmembrane region" description="Helical" evidence="8">
    <location>
        <begin position="194"/>
        <end position="224"/>
    </location>
</feature>
<keyword evidence="3 8" id="KW-0813">Transport</keyword>
<evidence type="ECO:0000256" key="6">
    <source>
        <dbReference type="ARBA" id="ARBA00022989"/>
    </source>
</evidence>
<evidence type="ECO:0000256" key="7">
    <source>
        <dbReference type="ARBA" id="ARBA00023136"/>
    </source>
</evidence>
<evidence type="ECO:0000256" key="4">
    <source>
        <dbReference type="ARBA" id="ARBA00022475"/>
    </source>
</evidence>
<dbReference type="PROSITE" id="PS50928">
    <property type="entry name" value="ABC_TM1"/>
    <property type="match status" value="1"/>
</dbReference>
<feature type="transmembrane region" description="Helical" evidence="8">
    <location>
        <begin position="151"/>
        <end position="173"/>
    </location>
</feature>
<dbReference type="Proteomes" id="UP000438699">
    <property type="component" value="Unassembled WGS sequence"/>
</dbReference>
<proteinExistence type="inferred from homology"/>
<dbReference type="SUPFAM" id="SSF161098">
    <property type="entry name" value="MetI-like"/>
    <property type="match status" value="1"/>
</dbReference>
<dbReference type="CDD" id="cd06261">
    <property type="entry name" value="TM_PBP2"/>
    <property type="match status" value="1"/>
</dbReference>
<comment type="similarity">
    <text evidence="2">Belongs to the binding-protein-dependent transport system permease family. CysTW subfamily.</text>
</comment>
<reference evidence="10 11" key="1">
    <citation type="journal article" date="2017" name="Int. J. Syst. Evol. Microbiol.">
        <title>Desulfovibrio senegalensis sp. nov., a mesophilic sulfate reducer isolated from marine sediment.</title>
        <authorList>
            <person name="Thioye A."/>
            <person name="Gam Z.B.A."/>
            <person name="Mbengue M."/>
            <person name="Cayol J.L."/>
            <person name="Joseph-Bartoli M."/>
            <person name="Toure-Kane C."/>
            <person name="Labat M."/>
        </authorList>
    </citation>
    <scope>NUCLEOTIDE SEQUENCE [LARGE SCALE GENOMIC DNA]</scope>
    <source>
        <strain evidence="10 11">DSM 101509</strain>
    </source>
</reference>
<evidence type="ECO:0000256" key="2">
    <source>
        <dbReference type="ARBA" id="ARBA00007069"/>
    </source>
</evidence>
<dbReference type="Gene3D" id="1.10.3720.10">
    <property type="entry name" value="MetI-like"/>
    <property type="match status" value="1"/>
</dbReference>
<dbReference type="PANTHER" id="PTHR42929">
    <property type="entry name" value="INNER MEMBRANE ABC TRANSPORTER PERMEASE PROTEIN YDCU-RELATED-RELATED"/>
    <property type="match status" value="1"/>
</dbReference>
<accession>A0A6N6N3T7</accession>
<name>A0A6N6N3T7_9BACT</name>
<evidence type="ECO:0000313" key="10">
    <source>
        <dbReference type="EMBL" id="KAB1442910.1"/>
    </source>
</evidence>
<organism evidence="10 11">
    <name type="scientific">Pseudodesulfovibrio senegalensis</name>
    <dbReference type="NCBI Taxonomy" id="1721087"/>
    <lineage>
        <taxon>Bacteria</taxon>
        <taxon>Pseudomonadati</taxon>
        <taxon>Thermodesulfobacteriota</taxon>
        <taxon>Desulfovibrionia</taxon>
        <taxon>Desulfovibrionales</taxon>
        <taxon>Desulfovibrionaceae</taxon>
    </lineage>
</organism>
<comment type="caution">
    <text evidence="10">The sequence shown here is derived from an EMBL/GenBank/DDBJ whole genome shotgun (WGS) entry which is preliminary data.</text>
</comment>
<sequence length="286" mass="31538">MNTHDRFRFLSIGGGMVWLAVFGLLPGLLMLGTSFLARHEAELIEVRFSLEGYRTIIDPIFLKILGNSLYLAVGTTLICLLAAYPFAYALARMGNRCKRVLLMLVMIPFWTNSLVRTYALVFMLKTKGVISALLVWLGVTPRPVSFMYTEAAVFIGLTYTLLPFMILPLYTAIEKMDGKLVEAARDLGAGSWRTFFHVTLPLTMPGIVAGCMMVFLPALGMFFVPDMLGGGKHLLVGNFIKNQFLVARDWPAGAAAGVVLTLLMLALMYMQGISRGRAGKKRGARP</sequence>
<evidence type="ECO:0000259" key="9">
    <source>
        <dbReference type="PROSITE" id="PS50928"/>
    </source>
</evidence>